<evidence type="ECO:0000313" key="6">
    <source>
        <dbReference type="EMBL" id="PWJ87107.1"/>
    </source>
</evidence>
<dbReference type="GeneID" id="61055931"/>
<evidence type="ECO:0000259" key="5">
    <source>
        <dbReference type="PROSITE" id="PS50931"/>
    </source>
</evidence>
<comment type="similarity">
    <text evidence="1">Belongs to the LysR transcriptional regulatory family.</text>
</comment>
<dbReference type="FunFam" id="1.10.10.10:FF:000001">
    <property type="entry name" value="LysR family transcriptional regulator"/>
    <property type="match status" value="1"/>
</dbReference>
<protein>
    <submittedName>
        <fullName evidence="6">LysR family glycine cleavage system transcriptional activator</fullName>
    </submittedName>
</protein>
<proteinExistence type="inferred from homology"/>
<dbReference type="PRINTS" id="PR00039">
    <property type="entry name" value="HTHLYSR"/>
</dbReference>
<dbReference type="SUPFAM" id="SSF53850">
    <property type="entry name" value="Periplasmic binding protein-like II"/>
    <property type="match status" value="1"/>
</dbReference>
<dbReference type="RefSeq" id="WP_109671736.1">
    <property type="nucleotide sequence ID" value="NZ_QGGH01000019.1"/>
</dbReference>
<keyword evidence="3" id="KW-0238">DNA-binding</keyword>
<dbReference type="GO" id="GO:0006351">
    <property type="term" value="P:DNA-templated transcription"/>
    <property type="evidence" value="ECO:0007669"/>
    <property type="project" value="TreeGrafter"/>
</dbReference>
<evidence type="ECO:0000313" key="7">
    <source>
        <dbReference type="Proteomes" id="UP000245631"/>
    </source>
</evidence>
<dbReference type="InterPro" id="IPR036388">
    <property type="entry name" value="WH-like_DNA-bd_sf"/>
</dbReference>
<sequence length="299" mass="33017">MKHPHGLAYLRVFETVARVGSVRAAATELSVTPGAVSQQVRNLQDTLGVALFVRDGRRLRLTEAGKTLQRSAAIAFSEIDTCVDEIARPAPSAGPRSVTIAVPPALAVSWFTTQMFDFAQVEGLTSFRMIPAVDFSQIDWRSTDIAIVYGSPPWKGFSWSLMANVALRPVCSPKLLNASPSLRSPRDVTEHWLLHEDDGSEWLRWLTAANVSQVTSRNAYFGTLMMAITAALEGRGLALVSDFLASEYLHSGRLVRPFETAIEASRSYYCVCADSRAADPQIMRMTEWIIDRSRAPQRV</sequence>
<name>A0A8E2W8I0_RHILI</name>
<accession>A0A8E2W8I0</accession>
<dbReference type="PROSITE" id="PS50931">
    <property type="entry name" value="HTH_LYSR"/>
    <property type="match status" value="1"/>
</dbReference>
<dbReference type="GO" id="GO:0003700">
    <property type="term" value="F:DNA-binding transcription factor activity"/>
    <property type="evidence" value="ECO:0007669"/>
    <property type="project" value="InterPro"/>
</dbReference>
<dbReference type="InterPro" id="IPR005119">
    <property type="entry name" value="LysR_subst-bd"/>
</dbReference>
<dbReference type="Gene3D" id="1.10.10.10">
    <property type="entry name" value="Winged helix-like DNA-binding domain superfamily/Winged helix DNA-binding domain"/>
    <property type="match status" value="1"/>
</dbReference>
<dbReference type="InterPro" id="IPR000847">
    <property type="entry name" value="LysR_HTH_N"/>
</dbReference>
<dbReference type="InterPro" id="IPR058163">
    <property type="entry name" value="LysR-type_TF_proteobact-type"/>
</dbReference>
<evidence type="ECO:0000256" key="4">
    <source>
        <dbReference type="ARBA" id="ARBA00023163"/>
    </source>
</evidence>
<reference evidence="6 7" key="1">
    <citation type="submission" date="2018-05" db="EMBL/GenBank/DDBJ databases">
        <title>Genomic Encyclopedia of Type Strains, Phase IV (KMG-IV): sequencing the most valuable type-strain genomes for metagenomic binning, comparative biology and taxonomic classification.</title>
        <authorList>
            <person name="Goeker M."/>
        </authorList>
    </citation>
    <scope>NUCLEOTIDE SEQUENCE [LARGE SCALE GENOMIC DNA]</scope>
    <source>
        <strain evidence="6 7">DSM 2626</strain>
    </source>
</reference>
<evidence type="ECO:0000256" key="2">
    <source>
        <dbReference type="ARBA" id="ARBA00023015"/>
    </source>
</evidence>
<dbReference type="SUPFAM" id="SSF46785">
    <property type="entry name" value="Winged helix' DNA-binding domain"/>
    <property type="match status" value="1"/>
</dbReference>
<dbReference type="GO" id="GO:0043565">
    <property type="term" value="F:sequence-specific DNA binding"/>
    <property type="evidence" value="ECO:0007669"/>
    <property type="project" value="TreeGrafter"/>
</dbReference>
<evidence type="ECO:0000256" key="3">
    <source>
        <dbReference type="ARBA" id="ARBA00023125"/>
    </source>
</evidence>
<keyword evidence="4" id="KW-0804">Transcription</keyword>
<dbReference type="Gene3D" id="3.40.190.10">
    <property type="entry name" value="Periplasmic binding protein-like II"/>
    <property type="match status" value="2"/>
</dbReference>
<evidence type="ECO:0000256" key="1">
    <source>
        <dbReference type="ARBA" id="ARBA00009437"/>
    </source>
</evidence>
<organism evidence="6 7">
    <name type="scientific">Rhizobium loti</name>
    <name type="common">Mesorhizobium loti</name>
    <dbReference type="NCBI Taxonomy" id="381"/>
    <lineage>
        <taxon>Bacteria</taxon>
        <taxon>Pseudomonadati</taxon>
        <taxon>Pseudomonadota</taxon>
        <taxon>Alphaproteobacteria</taxon>
        <taxon>Hyphomicrobiales</taxon>
        <taxon>Phyllobacteriaceae</taxon>
        <taxon>Mesorhizobium</taxon>
    </lineage>
</organism>
<dbReference type="Pfam" id="PF03466">
    <property type="entry name" value="LysR_substrate"/>
    <property type="match status" value="1"/>
</dbReference>
<dbReference type="Proteomes" id="UP000245631">
    <property type="component" value="Unassembled WGS sequence"/>
</dbReference>
<dbReference type="PANTHER" id="PTHR30537:SF26">
    <property type="entry name" value="GLYCINE CLEAVAGE SYSTEM TRANSCRIPTIONAL ACTIVATOR"/>
    <property type="match status" value="1"/>
</dbReference>
<feature type="domain" description="HTH lysR-type" evidence="5">
    <location>
        <begin position="5"/>
        <end position="62"/>
    </location>
</feature>
<dbReference type="EMBL" id="QGGH01000019">
    <property type="protein sequence ID" value="PWJ87107.1"/>
    <property type="molecule type" value="Genomic_DNA"/>
</dbReference>
<dbReference type="AlphaFoldDB" id="A0A8E2W8I0"/>
<dbReference type="PANTHER" id="PTHR30537">
    <property type="entry name" value="HTH-TYPE TRANSCRIPTIONAL REGULATOR"/>
    <property type="match status" value="1"/>
</dbReference>
<dbReference type="InterPro" id="IPR036390">
    <property type="entry name" value="WH_DNA-bd_sf"/>
</dbReference>
<keyword evidence="2" id="KW-0805">Transcription regulation</keyword>
<dbReference type="Pfam" id="PF00126">
    <property type="entry name" value="HTH_1"/>
    <property type="match status" value="1"/>
</dbReference>
<comment type="caution">
    <text evidence="6">The sequence shown here is derived from an EMBL/GenBank/DDBJ whole genome shotgun (WGS) entry which is preliminary data.</text>
</comment>
<gene>
    <name evidence="6" type="ORF">C8D77_11990</name>
</gene>